<proteinExistence type="predicted"/>
<keyword evidence="2" id="KW-0812">Transmembrane</keyword>
<reference evidence="3" key="1">
    <citation type="submission" date="2020-11" db="EMBL/GenBank/DDBJ databases">
        <authorList>
            <person name="Tran Van P."/>
        </authorList>
    </citation>
    <scope>NUCLEOTIDE SEQUENCE</scope>
</reference>
<sequence>MGLVMASLCFGGTYLSVLAVDHLTRTQSHDIVVARWTSVSFLLLVILFTTSFYLWMNSSVILHEFDWFSWWQDQVTVRIIPAHRGEDSQNEMSGSECDDDDDDDQNRTESSRDITLREMTTSTGGLHYKTTELSLLQKSSQDV</sequence>
<keyword evidence="2" id="KW-0472">Membrane</keyword>
<feature type="transmembrane region" description="Helical" evidence="2">
    <location>
        <begin position="35"/>
        <end position="55"/>
    </location>
</feature>
<accession>A0A7R9EMW3</accession>
<dbReference type="EMBL" id="OD564307">
    <property type="protein sequence ID" value="CAD7437707.1"/>
    <property type="molecule type" value="Genomic_DNA"/>
</dbReference>
<gene>
    <name evidence="3" type="ORF">TBIB3V08_LOCUS313</name>
</gene>
<keyword evidence="2" id="KW-1133">Transmembrane helix</keyword>
<evidence type="ECO:0000256" key="1">
    <source>
        <dbReference type="SAM" id="MobiDB-lite"/>
    </source>
</evidence>
<evidence type="ECO:0000256" key="2">
    <source>
        <dbReference type="SAM" id="Phobius"/>
    </source>
</evidence>
<name>A0A7R9EMW3_9NEOP</name>
<protein>
    <submittedName>
        <fullName evidence="3">Uncharacterized protein</fullName>
    </submittedName>
</protein>
<feature type="compositionally biased region" description="Basic and acidic residues" evidence="1">
    <location>
        <begin position="105"/>
        <end position="116"/>
    </location>
</feature>
<dbReference type="AlphaFoldDB" id="A0A7R9EMW3"/>
<feature type="region of interest" description="Disordered" evidence="1">
    <location>
        <begin position="86"/>
        <end position="125"/>
    </location>
</feature>
<organism evidence="3">
    <name type="scientific">Timema bartmani</name>
    <dbReference type="NCBI Taxonomy" id="61472"/>
    <lineage>
        <taxon>Eukaryota</taxon>
        <taxon>Metazoa</taxon>
        <taxon>Ecdysozoa</taxon>
        <taxon>Arthropoda</taxon>
        <taxon>Hexapoda</taxon>
        <taxon>Insecta</taxon>
        <taxon>Pterygota</taxon>
        <taxon>Neoptera</taxon>
        <taxon>Polyneoptera</taxon>
        <taxon>Phasmatodea</taxon>
        <taxon>Timematodea</taxon>
        <taxon>Timematoidea</taxon>
        <taxon>Timematidae</taxon>
        <taxon>Timema</taxon>
    </lineage>
</organism>
<evidence type="ECO:0000313" key="3">
    <source>
        <dbReference type="EMBL" id="CAD7437707.1"/>
    </source>
</evidence>